<dbReference type="PANTHER" id="PTHR46148:SF52">
    <property type="entry name" value="OS04G0603800 PROTEIN"/>
    <property type="match status" value="1"/>
</dbReference>
<name>A0ABD1GBK4_SALDI</name>
<reference evidence="2 3" key="1">
    <citation type="submission" date="2024-06" db="EMBL/GenBank/DDBJ databases">
        <title>A chromosome level genome sequence of Diviner's sage (Salvia divinorum).</title>
        <authorList>
            <person name="Ford S.A."/>
            <person name="Ro D.-K."/>
            <person name="Ness R.W."/>
            <person name="Phillips M.A."/>
        </authorList>
    </citation>
    <scope>NUCLEOTIDE SEQUENCE [LARGE SCALE GENOMIC DNA]</scope>
    <source>
        <strain evidence="2">SAF-2024a</strain>
        <tissue evidence="2">Leaf</tissue>
    </source>
</reference>
<comment type="caution">
    <text evidence="2">The sequence shown here is derived from an EMBL/GenBank/DDBJ whole genome shotgun (WGS) entry which is preliminary data.</text>
</comment>
<gene>
    <name evidence="2" type="ORF">AAHA92_24937</name>
</gene>
<dbReference type="Pfam" id="PF24626">
    <property type="entry name" value="SH3_Tf2-1"/>
    <property type="match status" value="1"/>
</dbReference>
<protein>
    <recommendedName>
        <fullName evidence="1">Tf2-1-like SH3-like domain-containing protein</fullName>
    </recommendedName>
</protein>
<organism evidence="2 3">
    <name type="scientific">Salvia divinorum</name>
    <name type="common">Maria pastora</name>
    <name type="synonym">Diviner's sage</name>
    <dbReference type="NCBI Taxonomy" id="28513"/>
    <lineage>
        <taxon>Eukaryota</taxon>
        <taxon>Viridiplantae</taxon>
        <taxon>Streptophyta</taxon>
        <taxon>Embryophyta</taxon>
        <taxon>Tracheophyta</taxon>
        <taxon>Spermatophyta</taxon>
        <taxon>Magnoliopsida</taxon>
        <taxon>eudicotyledons</taxon>
        <taxon>Gunneridae</taxon>
        <taxon>Pentapetalae</taxon>
        <taxon>asterids</taxon>
        <taxon>lamiids</taxon>
        <taxon>Lamiales</taxon>
        <taxon>Lamiaceae</taxon>
        <taxon>Nepetoideae</taxon>
        <taxon>Mentheae</taxon>
        <taxon>Salviinae</taxon>
        <taxon>Salvia</taxon>
        <taxon>Salvia subgen. Calosphace</taxon>
    </lineage>
</organism>
<sequence length="245" mass="28980">MSPFEMVYGRTPPVVIPYELGSSMVQEVDVALRTRDEILQELEVNLELARQQQKSQGKHRRDEEFKEGDMVYLRLRPYRQQSVYHRVYQKLASRYFRPYKVLRRIGKVAYELQLPENCRVHPIFHVSLLRRRVGSAEVVPMSLPPLTEQEESNVEPKWAQRAILIRGVPQREVLIKRKYLLEDDSTWEIADEIKKRFPDFKLEDKLSLLEGENDEPDLLGLTEPPVVRRRSCTTKPNWKLQQQRG</sequence>
<dbReference type="AlphaFoldDB" id="A0ABD1GBK4"/>
<evidence type="ECO:0000313" key="2">
    <source>
        <dbReference type="EMBL" id="KAL1540609.1"/>
    </source>
</evidence>
<feature type="domain" description="Tf2-1-like SH3-like" evidence="1">
    <location>
        <begin position="68"/>
        <end position="131"/>
    </location>
</feature>
<accession>A0ABD1GBK4</accession>
<evidence type="ECO:0000259" key="1">
    <source>
        <dbReference type="Pfam" id="PF24626"/>
    </source>
</evidence>
<keyword evidence="3" id="KW-1185">Reference proteome</keyword>
<dbReference type="EMBL" id="JBEAFC010000009">
    <property type="protein sequence ID" value="KAL1540609.1"/>
    <property type="molecule type" value="Genomic_DNA"/>
</dbReference>
<proteinExistence type="predicted"/>
<dbReference type="InterPro" id="IPR056924">
    <property type="entry name" value="SH3_Tf2-1"/>
</dbReference>
<dbReference type="Proteomes" id="UP001567538">
    <property type="component" value="Unassembled WGS sequence"/>
</dbReference>
<dbReference type="PANTHER" id="PTHR46148">
    <property type="entry name" value="CHROMO DOMAIN-CONTAINING PROTEIN"/>
    <property type="match status" value="1"/>
</dbReference>
<evidence type="ECO:0000313" key="3">
    <source>
        <dbReference type="Proteomes" id="UP001567538"/>
    </source>
</evidence>